<evidence type="ECO:0000313" key="2">
    <source>
        <dbReference type="EMBL" id="MDO9714294.1"/>
    </source>
</evidence>
<sequence>MREAETPLETARRHVAEGEARCARQAEILREMITDDHPQAAEMARRVLANLENTLETSREHLRLEETEAARAAGA</sequence>
<dbReference type="RefSeq" id="WP_305109128.1">
    <property type="nucleotide sequence ID" value="NZ_JAUTWS010000206.1"/>
</dbReference>
<keyword evidence="1" id="KW-0175">Coiled coil</keyword>
<evidence type="ECO:0000256" key="1">
    <source>
        <dbReference type="SAM" id="Coils"/>
    </source>
</evidence>
<accession>A0ABT9EDL1</accession>
<proteinExistence type="predicted"/>
<keyword evidence="3" id="KW-1185">Reference proteome</keyword>
<protein>
    <submittedName>
        <fullName evidence="2">Uncharacterized protein</fullName>
    </submittedName>
</protein>
<dbReference type="EMBL" id="JAUTWS010000206">
    <property type="protein sequence ID" value="MDO9714294.1"/>
    <property type="molecule type" value="Genomic_DNA"/>
</dbReference>
<reference evidence="2 3" key="1">
    <citation type="submission" date="2023-08" db="EMBL/GenBank/DDBJ databases">
        <title>The draft genome sequence of Paracraurococcus sp. LOR1-02.</title>
        <authorList>
            <person name="Kingkaew E."/>
            <person name="Tanasupawat S."/>
        </authorList>
    </citation>
    <scope>NUCLEOTIDE SEQUENCE [LARGE SCALE GENOMIC DNA]</scope>
    <source>
        <strain evidence="2 3">LOR1-02</strain>
    </source>
</reference>
<name>A0ABT9EDL1_9PROT</name>
<feature type="coiled-coil region" evidence="1">
    <location>
        <begin position="41"/>
        <end position="68"/>
    </location>
</feature>
<gene>
    <name evidence="2" type="ORF">Q7A36_38740</name>
</gene>
<organism evidence="2 3">
    <name type="scientific">Paracraurococcus lichenis</name>
    <dbReference type="NCBI Taxonomy" id="3064888"/>
    <lineage>
        <taxon>Bacteria</taxon>
        <taxon>Pseudomonadati</taxon>
        <taxon>Pseudomonadota</taxon>
        <taxon>Alphaproteobacteria</taxon>
        <taxon>Acetobacterales</taxon>
        <taxon>Roseomonadaceae</taxon>
        <taxon>Paracraurococcus</taxon>
    </lineage>
</organism>
<comment type="caution">
    <text evidence="2">The sequence shown here is derived from an EMBL/GenBank/DDBJ whole genome shotgun (WGS) entry which is preliminary data.</text>
</comment>
<dbReference type="Proteomes" id="UP001243009">
    <property type="component" value="Unassembled WGS sequence"/>
</dbReference>
<evidence type="ECO:0000313" key="3">
    <source>
        <dbReference type="Proteomes" id="UP001243009"/>
    </source>
</evidence>